<dbReference type="InterPro" id="IPR002293">
    <property type="entry name" value="AA/rel_permease1"/>
</dbReference>
<feature type="transmembrane region" description="Helical" evidence="7">
    <location>
        <begin position="289"/>
        <end position="312"/>
    </location>
</feature>
<keyword evidence="3" id="KW-1003">Cell membrane</keyword>
<gene>
    <name evidence="8" type="ORF">ESZ00_09320</name>
</gene>
<keyword evidence="6 7" id="KW-0472">Membrane</keyword>
<dbReference type="InterPro" id="IPR050367">
    <property type="entry name" value="APC_superfamily"/>
</dbReference>
<accession>A0A4V1NW33</accession>
<keyword evidence="5 7" id="KW-1133">Transmembrane helix</keyword>
<dbReference type="PANTHER" id="PTHR42770:SF15">
    <property type="entry name" value="GLUTAMATE_GAMMA-AMINOBUTYRATE ANTIPORTER-RELATED"/>
    <property type="match status" value="1"/>
</dbReference>
<feature type="transmembrane region" description="Helical" evidence="7">
    <location>
        <begin position="26"/>
        <end position="44"/>
    </location>
</feature>
<reference evidence="8 9" key="1">
    <citation type="journal article" date="2016" name="Int. J. Syst. Evol. Microbiol.">
        <title>Acidipila dinghuensis sp. nov., an acidobacterium isolated from forest soil.</title>
        <authorList>
            <person name="Jiang Y.W."/>
            <person name="Wang J."/>
            <person name="Chen M.H."/>
            <person name="Lv Y.Y."/>
            <person name="Qiu L.H."/>
        </authorList>
    </citation>
    <scope>NUCLEOTIDE SEQUENCE [LARGE SCALE GENOMIC DNA]</scope>
    <source>
        <strain evidence="8 9">DHOF10</strain>
    </source>
</reference>
<feature type="transmembrane region" description="Helical" evidence="7">
    <location>
        <begin position="169"/>
        <end position="187"/>
    </location>
</feature>
<evidence type="ECO:0000256" key="1">
    <source>
        <dbReference type="ARBA" id="ARBA00004651"/>
    </source>
</evidence>
<dbReference type="OrthoDB" id="9791588at2"/>
<comment type="caution">
    <text evidence="8">The sequence shown here is derived from an EMBL/GenBank/DDBJ whole genome shotgun (WGS) entry which is preliminary data.</text>
</comment>
<feature type="transmembrane region" description="Helical" evidence="7">
    <location>
        <begin position="343"/>
        <end position="360"/>
    </location>
</feature>
<dbReference type="Pfam" id="PF13520">
    <property type="entry name" value="AA_permease_2"/>
    <property type="match status" value="1"/>
</dbReference>
<dbReference type="GO" id="GO:0005886">
    <property type="term" value="C:plasma membrane"/>
    <property type="evidence" value="ECO:0007669"/>
    <property type="project" value="UniProtKB-SubCell"/>
</dbReference>
<dbReference type="EMBL" id="SDMK01000001">
    <property type="protein sequence ID" value="RXS98022.1"/>
    <property type="molecule type" value="Genomic_DNA"/>
</dbReference>
<evidence type="ECO:0000256" key="7">
    <source>
        <dbReference type="SAM" id="Phobius"/>
    </source>
</evidence>
<dbReference type="Proteomes" id="UP000290253">
    <property type="component" value="Unassembled WGS sequence"/>
</dbReference>
<feature type="transmembrane region" description="Helical" evidence="7">
    <location>
        <begin position="413"/>
        <end position="434"/>
    </location>
</feature>
<evidence type="ECO:0000313" key="8">
    <source>
        <dbReference type="EMBL" id="RXS98022.1"/>
    </source>
</evidence>
<evidence type="ECO:0000256" key="5">
    <source>
        <dbReference type="ARBA" id="ARBA00022989"/>
    </source>
</evidence>
<evidence type="ECO:0000256" key="4">
    <source>
        <dbReference type="ARBA" id="ARBA00022692"/>
    </source>
</evidence>
<dbReference type="Gene3D" id="1.20.1740.10">
    <property type="entry name" value="Amino acid/polyamine transporter I"/>
    <property type="match status" value="1"/>
</dbReference>
<sequence>MHSSSEEADDTQRPALRRALRFRDLTLFYIVSGLSVRWVATAAAAGPSTLVVWIFALCGFFVPLAACVLELSSRYPAEGGLYVWTREAFGDFPAFLAAWTYWMSNLPYFPAVLYFGAGSVLFAFGAHGQTLTGDSRFYLLFALAWLVIITVTNIAGINAGKWLNNVSSLGSLLPISLLIALAVVSAARHGSATHFAGHALMPHLDLKNAIFWSTIFFAFGGCEAGSFMGEEIENPRRTIPRALLAGGAIFTVAYIAGTAALLVALPSSAVHGVDGFMRGMTTLCARLRVAWLAIPIALLIGLNAVGGAAAYLSSTSRLPFVAGIDHYLPRACGRVHPRFRTPWVAIGCYGLAGMAVAVLGQAGTTVRGAYDVLVSMSILSYFLPYLMLFAAMIRLQSRPAGPEVIRVWGGQRVAVVLATIGFLSTALTIVLSVIPGEDETHPALAVVKVIASTLVLVGAGVAVFLVAERKKKRTA</sequence>
<evidence type="ECO:0000256" key="3">
    <source>
        <dbReference type="ARBA" id="ARBA00022475"/>
    </source>
</evidence>
<dbReference type="RefSeq" id="WP_129207801.1">
    <property type="nucleotide sequence ID" value="NZ_BMGU01000001.1"/>
</dbReference>
<dbReference type="PIRSF" id="PIRSF006060">
    <property type="entry name" value="AA_transporter"/>
    <property type="match status" value="1"/>
</dbReference>
<protein>
    <submittedName>
        <fullName evidence="8">APC family permease</fullName>
    </submittedName>
</protein>
<feature type="transmembrane region" description="Helical" evidence="7">
    <location>
        <begin position="108"/>
        <end position="125"/>
    </location>
</feature>
<evidence type="ECO:0000256" key="2">
    <source>
        <dbReference type="ARBA" id="ARBA00022448"/>
    </source>
</evidence>
<dbReference type="GO" id="GO:0022857">
    <property type="term" value="F:transmembrane transporter activity"/>
    <property type="evidence" value="ECO:0007669"/>
    <property type="project" value="InterPro"/>
</dbReference>
<feature type="transmembrane region" description="Helical" evidence="7">
    <location>
        <begin position="242"/>
        <end position="269"/>
    </location>
</feature>
<proteinExistence type="predicted"/>
<feature type="transmembrane region" description="Helical" evidence="7">
    <location>
        <begin position="372"/>
        <end position="393"/>
    </location>
</feature>
<evidence type="ECO:0000256" key="6">
    <source>
        <dbReference type="ARBA" id="ARBA00023136"/>
    </source>
</evidence>
<keyword evidence="4 7" id="KW-0812">Transmembrane</keyword>
<evidence type="ECO:0000313" key="9">
    <source>
        <dbReference type="Proteomes" id="UP000290253"/>
    </source>
</evidence>
<keyword evidence="9" id="KW-1185">Reference proteome</keyword>
<comment type="subcellular location">
    <subcellularLocation>
        <location evidence="1">Cell membrane</location>
        <topology evidence="1">Multi-pass membrane protein</topology>
    </subcellularLocation>
</comment>
<feature type="transmembrane region" description="Helical" evidence="7">
    <location>
        <begin position="137"/>
        <end position="157"/>
    </location>
</feature>
<keyword evidence="2" id="KW-0813">Transport</keyword>
<name>A0A4V1NW33_9BACT</name>
<dbReference type="PANTHER" id="PTHR42770">
    <property type="entry name" value="AMINO ACID TRANSPORTER-RELATED"/>
    <property type="match status" value="1"/>
</dbReference>
<feature type="transmembrane region" description="Helical" evidence="7">
    <location>
        <begin position="50"/>
        <end position="69"/>
    </location>
</feature>
<organism evidence="8 9">
    <name type="scientific">Silvibacterium dinghuense</name>
    <dbReference type="NCBI Taxonomy" id="1560006"/>
    <lineage>
        <taxon>Bacteria</taxon>
        <taxon>Pseudomonadati</taxon>
        <taxon>Acidobacteriota</taxon>
        <taxon>Terriglobia</taxon>
        <taxon>Terriglobales</taxon>
        <taxon>Acidobacteriaceae</taxon>
        <taxon>Silvibacterium</taxon>
    </lineage>
</organism>
<feature type="transmembrane region" description="Helical" evidence="7">
    <location>
        <begin position="446"/>
        <end position="467"/>
    </location>
</feature>
<dbReference type="AlphaFoldDB" id="A0A4V1NW33"/>